<organism evidence="2 3">
    <name type="scientific">Candidatus Fimicola merdigallinarum</name>
    <dbReference type="NCBI Taxonomy" id="2840819"/>
    <lineage>
        <taxon>Bacteria</taxon>
        <taxon>Bacillati</taxon>
        <taxon>Bacillota</taxon>
        <taxon>Clostridia</taxon>
        <taxon>Lachnospirales</taxon>
        <taxon>Lachnospiraceae</taxon>
        <taxon>Lachnospiraceae incertae sedis</taxon>
        <taxon>Candidatus Fimicola</taxon>
    </lineage>
</organism>
<reference evidence="2" key="2">
    <citation type="journal article" date="2021" name="PeerJ">
        <title>Extensive microbial diversity within the chicken gut microbiome revealed by metagenomics and culture.</title>
        <authorList>
            <person name="Gilroy R."/>
            <person name="Ravi A."/>
            <person name="Getino M."/>
            <person name="Pursley I."/>
            <person name="Horton D.L."/>
            <person name="Alikhan N.F."/>
            <person name="Baker D."/>
            <person name="Gharbi K."/>
            <person name="Hall N."/>
            <person name="Watson M."/>
            <person name="Adriaenssens E.M."/>
            <person name="Foster-Nyarko E."/>
            <person name="Jarju S."/>
            <person name="Secka A."/>
            <person name="Antonio M."/>
            <person name="Oren A."/>
            <person name="Chaudhuri R.R."/>
            <person name="La Ragione R."/>
            <person name="Hildebrand F."/>
            <person name="Pallen M.J."/>
        </authorList>
    </citation>
    <scope>NUCLEOTIDE SEQUENCE</scope>
    <source>
        <strain evidence="2">F6-4510</strain>
    </source>
</reference>
<dbReference type="AlphaFoldDB" id="A0A9D9DWU1"/>
<gene>
    <name evidence="2" type="ORF">IAC55_06455</name>
</gene>
<dbReference type="Pfam" id="PF02579">
    <property type="entry name" value="Nitro_FeMo-Co"/>
    <property type="match status" value="1"/>
</dbReference>
<protein>
    <submittedName>
        <fullName evidence="2">NifB/NifX family molybdenum-iron cluster-binding protein</fullName>
    </submittedName>
</protein>
<reference evidence="2" key="1">
    <citation type="submission" date="2020-10" db="EMBL/GenBank/DDBJ databases">
        <authorList>
            <person name="Gilroy R."/>
        </authorList>
    </citation>
    <scope>NUCLEOTIDE SEQUENCE</scope>
    <source>
        <strain evidence="2">F6-4510</strain>
    </source>
</reference>
<dbReference type="InterPro" id="IPR003731">
    <property type="entry name" value="Di-Nase_FeMo-co_biosynth"/>
</dbReference>
<comment type="caution">
    <text evidence="2">The sequence shown here is derived from an EMBL/GenBank/DDBJ whole genome shotgun (WGS) entry which is preliminary data.</text>
</comment>
<evidence type="ECO:0000313" key="3">
    <source>
        <dbReference type="Proteomes" id="UP000823611"/>
    </source>
</evidence>
<dbReference type="PANTHER" id="PTHR42983">
    <property type="entry name" value="DINITROGENASE IRON-MOLYBDENUM COFACTOR PROTEIN-RELATED"/>
    <property type="match status" value="1"/>
</dbReference>
<accession>A0A9D9DWU1</accession>
<feature type="domain" description="Dinitrogenase iron-molybdenum cofactor biosynthesis" evidence="1">
    <location>
        <begin position="9"/>
        <end position="96"/>
    </location>
</feature>
<evidence type="ECO:0000259" key="1">
    <source>
        <dbReference type="Pfam" id="PF02579"/>
    </source>
</evidence>
<dbReference type="Gene3D" id="3.30.420.130">
    <property type="entry name" value="Dinitrogenase iron-molybdenum cofactor biosynthesis domain"/>
    <property type="match status" value="1"/>
</dbReference>
<dbReference type="InterPro" id="IPR033913">
    <property type="entry name" value="MTH1175_dom"/>
</dbReference>
<dbReference type="EMBL" id="JADIMX010000120">
    <property type="protein sequence ID" value="MBO8434943.1"/>
    <property type="molecule type" value="Genomic_DNA"/>
</dbReference>
<evidence type="ECO:0000313" key="2">
    <source>
        <dbReference type="EMBL" id="MBO8434943.1"/>
    </source>
</evidence>
<dbReference type="Proteomes" id="UP000823611">
    <property type="component" value="Unassembled WGS sequence"/>
</dbReference>
<proteinExistence type="predicted"/>
<dbReference type="PANTHER" id="PTHR42983:SF1">
    <property type="entry name" value="IRON-MOLYBDENUM PROTEIN"/>
    <property type="match status" value="1"/>
</dbReference>
<name>A0A9D9DWU1_9FIRM</name>
<sequence length="126" mass="13471">MIVAVTSKDGEVYQHFGHSEEFVLFEIDNGKVIERKAVPTDGQGHGALADFLKAHSVSAVICGGIGAGAKNALRDKKIELIAGVTGKIDEVMVKYLSGEKIGNPDIECTHHHDHQEGHKCGGSCHK</sequence>
<dbReference type="SUPFAM" id="SSF53146">
    <property type="entry name" value="Nitrogenase accessory factor-like"/>
    <property type="match status" value="1"/>
</dbReference>
<dbReference type="CDD" id="cd00851">
    <property type="entry name" value="MTH1175"/>
    <property type="match status" value="1"/>
</dbReference>
<dbReference type="InterPro" id="IPR036105">
    <property type="entry name" value="DiNase_FeMo-co_biosyn_sf"/>
</dbReference>